<gene>
    <name evidence="6" type="ORF">O4U47_30265</name>
</gene>
<evidence type="ECO:0000313" key="6">
    <source>
        <dbReference type="EMBL" id="MDA2808829.1"/>
    </source>
</evidence>
<dbReference type="PROSITE" id="PS51186">
    <property type="entry name" value="GNAT"/>
    <property type="match status" value="1"/>
</dbReference>
<dbReference type="SUPFAM" id="SSF55718">
    <property type="entry name" value="SCP-like"/>
    <property type="match status" value="1"/>
</dbReference>
<feature type="active site" description="Proton donor" evidence="4">
    <location>
        <position position="129"/>
    </location>
</feature>
<dbReference type="InterPro" id="IPR000182">
    <property type="entry name" value="GNAT_dom"/>
</dbReference>
<feature type="binding site" evidence="4">
    <location>
        <begin position="88"/>
        <end position="90"/>
    </location>
    <ligand>
        <name>acetyl-CoA</name>
        <dbReference type="ChEBI" id="CHEBI:57288"/>
    </ligand>
</feature>
<dbReference type="SUPFAM" id="SSF55729">
    <property type="entry name" value="Acyl-CoA N-acyltransferases (Nat)"/>
    <property type="match status" value="1"/>
</dbReference>
<evidence type="ECO:0000256" key="1">
    <source>
        <dbReference type="ARBA" id="ARBA00009213"/>
    </source>
</evidence>
<proteinExistence type="inferred from homology"/>
<reference evidence="6" key="1">
    <citation type="submission" date="2023-01" db="EMBL/GenBank/DDBJ databases">
        <title>Draft genome sequence of Nocardiopsis sp. LSu2-4 isolated from halophytes.</title>
        <authorList>
            <person name="Duangmal K."/>
            <person name="Chantavorakit T."/>
        </authorList>
    </citation>
    <scope>NUCLEOTIDE SEQUENCE</scope>
    <source>
        <strain evidence="6">LSu2-4</strain>
    </source>
</reference>
<dbReference type="Gene3D" id="3.40.630.30">
    <property type="match status" value="2"/>
</dbReference>
<feature type="domain" description="N-acetyltransferase" evidence="5">
    <location>
        <begin position="11"/>
        <end position="159"/>
    </location>
</feature>
<dbReference type="InterPro" id="IPR025559">
    <property type="entry name" value="Eis_dom"/>
</dbReference>
<keyword evidence="7" id="KW-1185">Reference proteome</keyword>
<dbReference type="EMBL" id="JAQFWP010000107">
    <property type="protein sequence ID" value="MDA2808829.1"/>
    <property type="molecule type" value="Genomic_DNA"/>
</dbReference>
<dbReference type="InterPro" id="IPR016181">
    <property type="entry name" value="Acyl_CoA_acyltransferase"/>
</dbReference>
<dbReference type="PANTHER" id="PTHR37817">
    <property type="entry name" value="N-ACETYLTRANSFERASE EIS"/>
    <property type="match status" value="1"/>
</dbReference>
<dbReference type="InterPro" id="IPR036527">
    <property type="entry name" value="SCP2_sterol-bd_dom_sf"/>
</dbReference>
<organism evidence="6 7">
    <name type="scientific">Nocardiopsis suaedae</name>
    <dbReference type="NCBI Taxonomy" id="3018444"/>
    <lineage>
        <taxon>Bacteria</taxon>
        <taxon>Bacillati</taxon>
        <taxon>Actinomycetota</taxon>
        <taxon>Actinomycetes</taxon>
        <taxon>Streptosporangiales</taxon>
        <taxon>Nocardiopsidaceae</taxon>
        <taxon>Nocardiopsis</taxon>
    </lineage>
</organism>
<sequence>MDDNAVSGPRWPVRPIESDEFTDFARVCGTALLSSRAPEDEEFRRPVTDLRRTLAAFDGDRMVGTTVVHPFTMALPGGPRPVAGVSAVGVWPTHRRRGVLSALMRRQLSDVHEAGESVAALFASEGAIYGRFGYGPANWTVRARMLTRETALRPDVPRDGSLSLRLGLIAEMRKEMEQVHGAVAARRVGEFQRSGAWWDLLMRDEPGERDGFAAKLCVVAEDASGPRGYAVYRTKGGWRDEAPDGRLEVAQFFAASPAAEALLWEHLLGRDLVSEVSADMLPADTPLYHLLADRHRLRAAVGESLWIRLVDLPRALEERSYAVPVDTVLEVADRDCPWNAGRWRLRADGAGSAECVRTEEDPDLAVDVSQLGAAYLGSTKLNTYTAAGLASERTPRAAAKLDLALTIDHEPFCSVVF</sequence>
<dbReference type="RefSeq" id="WP_270681416.1">
    <property type="nucleotide sequence ID" value="NZ_JAQFWP010000107.1"/>
</dbReference>
<dbReference type="InterPro" id="IPR041380">
    <property type="entry name" value="Acetyltransf_17"/>
</dbReference>
<evidence type="ECO:0000313" key="7">
    <source>
        <dbReference type="Proteomes" id="UP001165685"/>
    </source>
</evidence>
<dbReference type="Proteomes" id="UP001165685">
    <property type="component" value="Unassembled WGS sequence"/>
</dbReference>
<keyword evidence="2 4" id="KW-0808">Transferase</keyword>
<keyword evidence="3 4" id="KW-0012">Acyltransferase</keyword>
<accession>A0ABT4TVV2</accession>
<comment type="similarity">
    <text evidence="1 4">Belongs to the acetyltransferase Eis family.</text>
</comment>
<evidence type="ECO:0000256" key="3">
    <source>
        <dbReference type="ARBA" id="ARBA00023315"/>
    </source>
</evidence>
<comment type="caution">
    <text evidence="6">The sequence shown here is derived from an EMBL/GenBank/DDBJ whole genome shotgun (WGS) entry which is preliminary data.</text>
</comment>
<dbReference type="Gene3D" id="3.30.1050.10">
    <property type="entry name" value="SCP2 sterol-binding domain"/>
    <property type="match status" value="1"/>
</dbReference>
<dbReference type="CDD" id="cd04301">
    <property type="entry name" value="NAT_SF"/>
    <property type="match status" value="1"/>
</dbReference>
<feature type="binding site" evidence="4">
    <location>
        <begin position="124"/>
        <end position="125"/>
    </location>
    <ligand>
        <name>acetyl-CoA</name>
        <dbReference type="ChEBI" id="CHEBI:57288"/>
    </ligand>
</feature>
<comment type="subunit">
    <text evidence="4">Homohexamer; trimer of dimers.</text>
</comment>
<feature type="active site" description="Proton acceptor; via carboxylate" evidence="4">
    <location>
        <position position="417"/>
    </location>
</feature>
<dbReference type="HAMAP" id="MF_01812">
    <property type="entry name" value="Eis"/>
    <property type="match status" value="1"/>
</dbReference>
<dbReference type="Pfam" id="PF17668">
    <property type="entry name" value="Acetyltransf_17"/>
    <property type="match status" value="1"/>
</dbReference>
<dbReference type="PANTHER" id="PTHR37817:SF1">
    <property type="entry name" value="N-ACETYLTRANSFERASE EIS"/>
    <property type="match status" value="1"/>
</dbReference>
<evidence type="ECO:0000256" key="4">
    <source>
        <dbReference type="HAMAP-Rule" id="MF_01812"/>
    </source>
</evidence>
<dbReference type="Pfam" id="PF13530">
    <property type="entry name" value="SCP2_2"/>
    <property type="match status" value="1"/>
</dbReference>
<evidence type="ECO:0000256" key="2">
    <source>
        <dbReference type="ARBA" id="ARBA00022679"/>
    </source>
</evidence>
<dbReference type="InterPro" id="IPR022902">
    <property type="entry name" value="NAcTrfase_Eis"/>
</dbReference>
<dbReference type="NCBIfam" id="NF002367">
    <property type="entry name" value="PRK01346.1-4"/>
    <property type="match status" value="1"/>
</dbReference>
<dbReference type="Pfam" id="PF13527">
    <property type="entry name" value="Acetyltransf_9"/>
    <property type="match status" value="1"/>
</dbReference>
<feature type="binding site" evidence="4">
    <location>
        <begin position="96"/>
        <end position="101"/>
    </location>
    <ligand>
        <name>acetyl-CoA</name>
        <dbReference type="ChEBI" id="CHEBI:57288"/>
    </ligand>
</feature>
<name>A0ABT4TVV2_9ACTN</name>
<evidence type="ECO:0000259" key="5">
    <source>
        <dbReference type="PROSITE" id="PS51186"/>
    </source>
</evidence>
<protein>
    <submittedName>
        <fullName evidence="6">GNAT family N-acetyltransferase</fullName>
    </submittedName>
</protein>
<dbReference type="InterPro" id="IPR051554">
    <property type="entry name" value="Acetyltransferase_Eis"/>
</dbReference>